<dbReference type="AlphaFoldDB" id="A0A0H5QJX4"/>
<organism evidence="1">
    <name type="scientific">Spongospora subterranea</name>
    <dbReference type="NCBI Taxonomy" id="70186"/>
    <lineage>
        <taxon>Eukaryota</taxon>
        <taxon>Sar</taxon>
        <taxon>Rhizaria</taxon>
        <taxon>Endomyxa</taxon>
        <taxon>Phytomyxea</taxon>
        <taxon>Plasmodiophorida</taxon>
        <taxon>Plasmodiophoridae</taxon>
        <taxon>Spongospora</taxon>
    </lineage>
</organism>
<proteinExistence type="predicted"/>
<accession>A0A0H5QJX4</accession>
<reference evidence="1" key="1">
    <citation type="submission" date="2015-04" db="EMBL/GenBank/DDBJ databases">
        <title>The genome sequence of the plant pathogenic Rhizarian Plasmodiophora brassicae reveals insights in its biotrophic life cycle and the origin of chitin synthesis.</title>
        <authorList>
            <person name="Schwelm A."/>
            <person name="Fogelqvist J."/>
            <person name="Knaust A."/>
            <person name="Julke S."/>
            <person name="Lilja T."/>
            <person name="Dhandapani V."/>
            <person name="Bonilla-Rosso G."/>
            <person name="Karlsson M."/>
            <person name="Shevchenko A."/>
            <person name="Choi S.R."/>
            <person name="Kim H.G."/>
            <person name="Park J.Y."/>
            <person name="Lim Y.P."/>
            <person name="Ludwig-Muller J."/>
            <person name="Dixelius C."/>
        </authorList>
    </citation>
    <scope>NUCLEOTIDE SEQUENCE</scope>
    <source>
        <tissue evidence="1">Potato root galls</tissue>
    </source>
</reference>
<protein>
    <submittedName>
        <fullName evidence="1">Uncharacterized protein</fullName>
    </submittedName>
</protein>
<evidence type="ECO:0000313" key="1">
    <source>
        <dbReference type="EMBL" id="CRZ01641.1"/>
    </source>
</evidence>
<name>A0A0H5QJX4_9EUKA</name>
<dbReference type="EMBL" id="HACM01001199">
    <property type="protein sequence ID" value="CRZ01641.1"/>
    <property type="molecule type" value="Transcribed_RNA"/>
</dbReference>
<sequence length="133" mass="15076">MATLFCCVEADLFAISLLDLFGVNDYRESYLFRKLEGGDRAGGHRMPTVYEISVLSIKMQSCRQCWGSGFPMPFGAYTDYELIILTKSWLIKRIVLRESGKVVFTLNPICSNAGVRNARPSAITRARIYRTCF</sequence>